<keyword evidence="3" id="KW-0436">Ligase</keyword>
<evidence type="ECO:0000259" key="2">
    <source>
        <dbReference type="Pfam" id="PF13193"/>
    </source>
</evidence>
<dbReference type="RefSeq" id="WP_013910706.1">
    <property type="nucleotide sequence ID" value="NZ_CP009583.1"/>
</dbReference>
<sequence length="568" mass="62140">MSAFETKAWLQYYPSWTPHSLDYGDTTLLDIYDNNLAINADKPATYFFGKRQSYAELDKQVRSAAAGLRALGVRAGDRVAICLPNCPQHVAAYYAVLKLGATVVEHNPLYTAHELEAPFTDHGARVAIVWDKAASTLEKLRRTTPLETIVSVNMIDAMPPLQKYALKLPIPALMKKRDALTAPAPNTIPWQILTGNALGGQGEDIVSCPEVTKDSVALILYTSGTTGAPKGAQLTHGGLFANLLQGKAWIQGLGDQDERLLGAIPMFHAYGVTIVLNLAIYIGGEMVLLPAPQIPLIMQIMKKETPTWVPGVPTLYQKIVEAAEKDGISISGIRNSFSGASTLPVDTVTHWEALTGGLLVEGYGLTETSPIIVGNPMTTDRRPGYVGIPFPDTEVRIANPENLDETMPDGQEGEVLVRGPQVFAGYLNQPEATARSFHNDWYRTGDVGIMEEDGFIKLVARIKEVIITGGFNVYPVEVEDVLRQHPDVLEAAVVGLPRGDGSESVVAAITLNEGAALDPEGLKDYCRENLTRYKVPRTFYHFEELAKDQLGKIRRREVQTELIQKLKK</sequence>
<dbReference type="GO" id="GO:0004467">
    <property type="term" value="F:long-chain fatty acid-CoA ligase activity"/>
    <property type="evidence" value="ECO:0007669"/>
    <property type="project" value="UniProtKB-EC"/>
</dbReference>
<dbReference type="CDD" id="cd05936">
    <property type="entry name" value="FC-FACS_FadD_like"/>
    <property type="match status" value="1"/>
</dbReference>
<dbReference type="InterPro" id="IPR045851">
    <property type="entry name" value="AMP-bd_C_sf"/>
</dbReference>
<dbReference type="AlphaFoldDB" id="A0ABD7MTZ1"/>
<dbReference type="InterPro" id="IPR020845">
    <property type="entry name" value="AMP-binding_CS"/>
</dbReference>
<dbReference type="SUPFAM" id="SSF56801">
    <property type="entry name" value="Acetyl-CoA synthetase-like"/>
    <property type="match status" value="1"/>
</dbReference>
<dbReference type="InterPro" id="IPR042099">
    <property type="entry name" value="ANL_N_sf"/>
</dbReference>
<protein>
    <submittedName>
        <fullName evidence="3">Long-chain-fatty-acid--CoA ligase</fullName>
        <ecNumber evidence="3">6.2.1.3</ecNumber>
    </submittedName>
</protein>
<dbReference type="InterPro" id="IPR050237">
    <property type="entry name" value="ATP-dep_AMP-bd_enzyme"/>
</dbReference>
<dbReference type="PROSITE" id="PS00455">
    <property type="entry name" value="AMP_BINDING"/>
    <property type="match status" value="1"/>
</dbReference>
<gene>
    <name evidence="3" type="primary">lcfA1</name>
    <name evidence="3" type="ORF">NCTC7908_01578</name>
</gene>
<evidence type="ECO:0000259" key="1">
    <source>
        <dbReference type="Pfam" id="PF00501"/>
    </source>
</evidence>
<evidence type="ECO:0000313" key="4">
    <source>
        <dbReference type="Proteomes" id="UP000248741"/>
    </source>
</evidence>
<dbReference type="Proteomes" id="UP000248741">
    <property type="component" value="Chromosome 1"/>
</dbReference>
<organism evidence="3 4">
    <name type="scientific">Corynebacterium ulcerans</name>
    <dbReference type="NCBI Taxonomy" id="65058"/>
    <lineage>
        <taxon>Bacteria</taxon>
        <taxon>Bacillati</taxon>
        <taxon>Actinomycetota</taxon>
        <taxon>Actinomycetes</taxon>
        <taxon>Mycobacteriales</taxon>
        <taxon>Corynebacteriaceae</taxon>
        <taxon>Corynebacterium</taxon>
    </lineage>
</organism>
<dbReference type="EMBL" id="LS483400">
    <property type="protein sequence ID" value="SQG52055.1"/>
    <property type="molecule type" value="Genomic_DNA"/>
</dbReference>
<dbReference type="PANTHER" id="PTHR43767">
    <property type="entry name" value="LONG-CHAIN-FATTY-ACID--COA LIGASE"/>
    <property type="match status" value="1"/>
</dbReference>
<accession>A0ABD7MTZ1</accession>
<name>A0ABD7MTZ1_CORUL</name>
<proteinExistence type="predicted"/>
<dbReference type="Gene3D" id="3.40.50.12780">
    <property type="entry name" value="N-terminal domain of ligase-like"/>
    <property type="match status" value="1"/>
</dbReference>
<reference evidence="3 4" key="1">
    <citation type="submission" date="2018-06" db="EMBL/GenBank/DDBJ databases">
        <authorList>
            <consortium name="Pathogen Informatics"/>
            <person name="Doyle S."/>
        </authorList>
    </citation>
    <scope>NUCLEOTIDE SEQUENCE [LARGE SCALE GENOMIC DNA]</scope>
    <source>
        <strain evidence="3 4">NCTC7908</strain>
    </source>
</reference>
<dbReference type="KEGG" id="cuq:Cul210931_0303"/>
<dbReference type="NCBIfam" id="NF004114">
    <property type="entry name" value="PRK05605.1"/>
    <property type="match status" value="1"/>
</dbReference>
<dbReference type="InterPro" id="IPR025110">
    <property type="entry name" value="AMP-bd_C"/>
</dbReference>
<feature type="domain" description="AMP-dependent synthetase/ligase" evidence="1">
    <location>
        <begin position="37"/>
        <end position="427"/>
    </location>
</feature>
<dbReference type="Pfam" id="PF13193">
    <property type="entry name" value="AMP-binding_C"/>
    <property type="match status" value="1"/>
</dbReference>
<dbReference type="PANTHER" id="PTHR43767:SF1">
    <property type="entry name" value="NONRIBOSOMAL PEPTIDE SYNTHASE PES1 (EUROFUNG)-RELATED"/>
    <property type="match status" value="1"/>
</dbReference>
<dbReference type="EC" id="6.2.1.3" evidence="3"/>
<dbReference type="Gene3D" id="3.30.300.30">
    <property type="match status" value="1"/>
</dbReference>
<dbReference type="InterPro" id="IPR000873">
    <property type="entry name" value="AMP-dep_synth/lig_dom"/>
</dbReference>
<dbReference type="Pfam" id="PF00501">
    <property type="entry name" value="AMP-binding"/>
    <property type="match status" value="1"/>
</dbReference>
<evidence type="ECO:0000313" key="3">
    <source>
        <dbReference type="EMBL" id="SQG52055.1"/>
    </source>
</evidence>
<feature type="domain" description="AMP-binding enzyme C-terminal" evidence="2">
    <location>
        <begin position="477"/>
        <end position="552"/>
    </location>
</feature>